<sequence length="149" mass="16127">MPGDLCGFFLGLGLLGTTALAADTRHMVTITTHGLAALPACFARFVASKFVRIATGMRRLATTARQQTALLRIQCGKTAPAASCVLSVLHCASSRCVDDYVTGYRRYCNYRANPQTHAFRCGDDQCRQKRLRSLCKSCTPAPRGPTPKG</sequence>
<dbReference type="KEGG" id="xcb:XC_2165"/>
<accession>A0A0H2X7L6</accession>
<organism evidence="2 3">
    <name type="scientific">Xanthomonas campestris pv. campestris (strain 8004)</name>
    <dbReference type="NCBI Taxonomy" id="314565"/>
    <lineage>
        <taxon>Bacteria</taxon>
        <taxon>Pseudomonadati</taxon>
        <taxon>Pseudomonadota</taxon>
        <taxon>Gammaproteobacteria</taxon>
        <taxon>Lysobacterales</taxon>
        <taxon>Lysobacteraceae</taxon>
        <taxon>Xanthomonas</taxon>
    </lineage>
</organism>
<reference evidence="2 3" key="1">
    <citation type="journal article" date="2005" name="Genome Res.">
        <title>Comparative and functional genomic analyses of the pathogenicity of phytopathogen Xanthomonas campestris pv. campestris.</title>
        <authorList>
            <person name="Qian W."/>
            <person name="Jia Y."/>
            <person name="Ren S.X."/>
            <person name="He Y.Q."/>
            <person name="Feng J.X."/>
            <person name="Lu L.F."/>
            <person name="Sun Q."/>
            <person name="Ying G."/>
            <person name="Tang D.J."/>
            <person name="Tang H."/>
            <person name="Wu W."/>
            <person name="Hao P."/>
            <person name="Wang L."/>
            <person name="Jiang B.L."/>
            <person name="Zeng S."/>
            <person name="Gu W.Y."/>
            <person name="Lu G."/>
            <person name="Rong L."/>
            <person name="Tian Y."/>
            <person name="Yao Z."/>
            <person name="Fu G."/>
            <person name="Chen B."/>
            <person name="Fang R."/>
            <person name="Qiang B."/>
            <person name="Chen Z."/>
            <person name="Zhao G.P."/>
            <person name="Tang J.L."/>
            <person name="He C."/>
        </authorList>
    </citation>
    <scope>NUCLEOTIDE SEQUENCE [LARGE SCALE GENOMIC DNA]</scope>
    <source>
        <strain evidence="2 3">8004</strain>
    </source>
</reference>
<evidence type="ECO:0000313" key="2">
    <source>
        <dbReference type="EMBL" id="AAY49221.1"/>
    </source>
</evidence>
<dbReference type="AlphaFoldDB" id="A0A0H2X7L6"/>
<proteinExistence type="predicted"/>
<name>A0A0H2X7L6_XANC8</name>
<feature type="signal peptide" evidence="1">
    <location>
        <begin position="1"/>
        <end position="21"/>
    </location>
</feature>
<keyword evidence="1" id="KW-0732">Signal</keyword>
<dbReference type="EMBL" id="CP000050">
    <property type="protein sequence ID" value="AAY49221.1"/>
    <property type="molecule type" value="Genomic_DNA"/>
</dbReference>
<gene>
    <name evidence="2" type="ordered locus">XC_2165</name>
</gene>
<feature type="chain" id="PRO_5002601048" description="Secreted protein" evidence="1">
    <location>
        <begin position="22"/>
        <end position="149"/>
    </location>
</feature>
<evidence type="ECO:0000256" key="1">
    <source>
        <dbReference type="SAM" id="SignalP"/>
    </source>
</evidence>
<evidence type="ECO:0000313" key="3">
    <source>
        <dbReference type="Proteomes" id="UP000000420"/>
    </source>
</evidence>
<evidence type="ECO:0008006" key="4">
    <source>
        <dbReference type="Google" id="ProtNLM"/>
    </source>
</evidence>
<protein>
    <recommendedName>
        <fullName evidence="4">Secreted protein</fullName>
    </recommendedName>
</protein>
<dbReference type="Proteomes" id="UP000000420">
    <property type="component" value="Chromosome"/>
</dbReference>
<dbReference type="HOGENOM" id="CLU_1748938_0_0_6"/>